<keyword evidence="2" id="KW-0238">DNA-binding</keyword>
<dbReference type="InterPro" id="IPR036388">
    <property type="entry name" value="WH-like_DNA-bd_sf"/>
</dbReference>
<proteinExistence type="predicted"/>
<dbReference type="SMART" id="SM00895">
    <property type="entry name" value="FCD"/>
    <property type="match status" value="1"/>
</dbReference>
<evidence type="ECO:0000259" key="4">
    <source>
        <dbReference type="PROSITE" id="PS50949"/>
    </source>
</evidence>
<dbReference type="InterPro" id="IPR036390">
    <property type="entry name" value="WH_DNA-bd_sf"/>
</dbReference>
<dbReference type="SUPFAM" id="SSF48008">
    <property type="entry name" value="GntR ligand-binding domain-like"/>
    <property type="match status" value="1"/>
</dbReference>
<dbReference type="RefSeq" id="WP_124965635.1">
    <property type="nucleotide sequence ID" value="NZ_RRAZ01000021.1"/>
</dbReference>
<keyword evidence="3" id="KW-0804">Transcription</keyword>
<dbReference type="InterPro" id="IPR008920">
    <property type="entry name" value="TF_FadR/GntR_C"/>
</dbReference>
<dbReference type="InterPro" id="IPR011711">
    <property type="entry name" value="GntR_C"/>
</dbReference>
<evidence type="ECO:0000256" key="2">
    <source>
        <dbReference type="ARBA" id="ARBA00023125"/>
    </source>
</evidence>
<dbReference type="EMBL" id="RRAZ01000021">
    <property type="protein sequence ID" value="RRH72805.1"/>
    <property type="molecule type" value="Genomic_DNA"/>
</dbReference>
<dbReference type="Gene3D" id="1.10.10.10">
    <property type="entry name" value="Winged helix-like DNA-binding domain superfamily/Winged helix DNA-binding domain"/>
    <property type="match status" value="1"/>
</dbReference>
<evidence type="ECO:0000313" key="5">
    <source>
        <dbReference type="EMBL" id="RRH72805.1"/>
    </source>
</evidence>
<protein>
    <submittedName>
        <fullName evidence="5">FadR family transcriptional regulator</fullName>
    </submittedName>
</protein>
<dbReference type="GO" id="GO:0003677">
    <property type="term" value="F:DNA binding"/>
    <property type="evidence" value="ECO:0007669"/>
    <property type="project" value="UniProtKB-KW"/>
</dbReference>
<evidence type="ECO:0000256" key="3">
    <source>
        <dbReference type="ARBA" id="ARBA00023163"/>
    </source>
</evidence>
<keyword evidence="1" id="KW-0805">Transcription regulation</keyword>
<dbReference type="GO" id="GO:0003700">
    <property type="term" value="F:DNA-binding transcription factor activity"/>
    <property type="evidence" value="ECO:0007669"/>
    <property type="project" value="InterPro"/>
</dbReference>
<dbReference type="PANTHER" id="PTHR43537:SF5">
    <property type="entry name" value="UXU OPERON TRANSCRIPTIONAL REGULATOR"/>
    <property type="match status" value="1"/>
</dbReference>
<accession>A0A3P3DEX2</accession>
<dbReference type="InterPro" id="IPR000524">
    <property type="entry name" value="Tscrpt_reg_HTH_GntR"/>
</dbReference>
<evidence type="ECO:0000313" key="6">
    <source>
        <dbReference type="Proteomes" id="UP000282125"/>
    </source>
</evidence>
<dbReference type="SMART" id="SM00345">
    <property type="entry name" value="HTH_GNTR"/>
    <property type="match status" value="1"/>
</dbReference>
<sequence length="266" mass="30300">MTQELPDEGQTAAPGRKPPIRRIKLSDQVAEELRRWIARENLGPGDRLPHEKNLMEHFGCSKGTVREALKALEVEGLLIMQAGPNGGPEVQATSPDVVIRQMRQYFHFQDLDFKDVYDLRKTLEVMLIENVAGRITPADFARLEENIAACVDAAGREDLKMARQVEVGFHDILCEICDNPILALMCRFLNAMLRDLVTKRTGSMREHNEFGQHNIEAHNDLLDALRRNDRTAMASIMRHHMHCAEGYMHNLDAAFHMDLLSRKHSE</sequence>
<dbReference type="SUPFAM" id="SSF46785">
    <property type="entry name" value="Winged helix' DNA-binding domain"/>
    <property type="match status" value="1"/>
</dbReference>
<dbReference type="Pfam" id="PF00392">
    <property type="entry name" value="GntR"/>
    <property type="match status" value="1"/>
</dbReference>
<name>A0A3P3DEX2_9RHOB</name>
<dbReference type="Gene3D" id="1.20.120.530">
    <property type="entry name" value="GntR ligand-binding domain-like"/>
    <property type="match status" value="1"/>
</dbReference>
<dbReference type="PANTHER" id="PTHR43537">
    <property type="entry name" value="TRANSCRIPTIONAL REGULATOR, GNTR FAMILY"/>
    <property type="match status" value="1"/>
</dbReference>
<evidence type="ECO:0000256" key="1">
    <source>
        <dbReference type="ARBA" id="ARBA00023015"/>
    </source>
</evidence>
<dbReference type="PRINTS" id="PR00035">
    <property type="entry name" value="HTHGNTR"/>
</dbReference>
<gene>
    <name evidence="5" type="ORF">EG244_14130</name>
</gene>
<dbReference type="OrthoDB" id="9812645at2"/>
<dbReference type="Pfam" id="PF07729">
    <property type="entry name" value="FCD"/>
    <property type="match status" value="1"/>
</dbReference>
<comment type="caution">
    <text evidence="5">The sequence shown here is derived from an EMBL/GenBank/DDBJ whole genome shotgun (WGS) entry which is preliminary data.</text>
</comment>
<dbReference type="AlphaFoldDB" id="A0A3P3DEX2"/>
<reference evidence="5 6" key="1">
    <citation type="submission" date="2018-11" db="EMBL/GenBank/DDBJ databases">
        <title>Gemmobacter sp. nov., YIM 102744-1 draft genome.</title>
        <authorList>
            <person name="Li G."/>
            <person name="Jiang Y."/>
        </authorList>
    </citation>
    <scope>NUCLEOTIDE SEQUENCE [LARGE SCALE GENOMIC DNA]</scope>
    <source>
        <strain evidence="5 6">YIM 102744-1</strain>
    </source>
</reference>
<dbReference type="Proteomes" id="UP000282125">
    <property type="component" value="Unassembled WGS sequence"/>
</dbReference>
<feature type="domain" description="HTH gntR-type" evidence="4">
    <location>
        <begin position="23"/>
        <end position="93"/>
    </location>
</feature>
<keyword evidence="6" id="KW-1185">Reference proteome</keyword>
<organism evidence="5 6">
    <name type="scientific">Falsigemmobacter faecalis</name>
    <dbReference type="NCBI Taxonomy" id="2488730"/>
    <lineage>
        <taxon>Bacteria</taxon>
        <taxon>Pseudomonadati</taxon>
        <taxon>Pseudomonadota</taxon>
        <taxon>Alphaproteobacteria</taxon>
        <taxon>Rhodobacterales</taxon>
        <taxon>Paracoccaceae</taxon>
        <taxon>Falsigemmobacter</taxon>
    </lineage>
</organism>
<dbReference type="CDD" id="cd07377">
    <property type="entry name" value="WHTH_GntR"/>
    <property type="match status" value="1"/>
</dbReference>
<dbReference type="PROSITE" id="PS50949">
    <property type="entry name" value="HTH_GNTR"/>
    <property type="match status" value="1"/>
</dbReference>